<proteinExistence type="predicted"/>
<dbReference type="Proteomes" id="UP000230447">
    <property type="component" value="Unassembled WGS sequence"/>
</dbReference>
<dbReference type="EMBL" id="PCSB01000038">
    <property type="protein sequence ID" value="PIP31752.1"/>
    <property type="molecule type" value="Genomic_DNA"/>
</dbReference>
<dbReference type="AlphaFoldDB" id="A0A2G9ZF06"/>
<reference evidence="1 2" key="1">
    <citation type="submission" date="2017-09" db="EMBL/GenBank/DDBJ databases">
        <title>Depth-based differentiation of microbial function through sediment-hosted aquifers and enrichment of novel symbionts in the deep terrestrial subsurface.</title>
        <authorList>
            <person name="Probst A.J."/>
            <person name="Ladd B."/>
            <person name="Jarett J.K."/>
            <person name="Geller-Mcgrath D.E."/>
            <person name="Sieber C.M."/>
            <person name="Emerson J.B."/>
            <person name="Anantharaman K."/>
            <person name="Thomas B.C."/>
            <person name="Malmstrom R."/>
            <person name="Stieglmeier M."/>
            <person name="Klingl A."/>
            <person name="Woyke T."/>
            <person name="Ryan C.M."/>
            <person name="Banfield J.F."/>
        </authorList>
    </citation>
    <scope>NUCLEOTIDE SEQUENCE [LARGE SCALE GENOMIC DNA]</scope>
    <source>
        <strain evidence="1">CG23_combo_of_CG06-09_8_20_14_all_37_87_8</strain>
    </source>
</reference>
<evidence type="ECO:0000313" key="2">
    <source>
        <dbReference type="Proteomes" id="UP000230447"/>
    </source>
</evidence>
<organism evidence="1 2">
    <name type="scientific">bacterium (Candidatus Gribaldobacteria) CG23_combo_of_CG06-09_8_20_14_all_37_87_8</name>
    <dbReference type="NCBI Taxonomy" id="2014278"/>
    <lineage>
        <taxon>Bacteria</taxon>
        <taxon>Candidatus Gribaldobacteria</taxon>
    </lineage>
</organism>
<sequence>MYDFRLKEQIDKIPAPLFKINLLKELRVQEDLPNNGAWNLCFTRAIKGALNVSNGEDPFSLLKTEDPDNLKKLIFEELDYQKYLMEEEKGKRTNEFRPFCSLIWAVLERAQDGN</sequence>
<protein>
    <submittedName>
        <fullName evidence="1">Uncharacterized protein</fullName>
    </submittedName>
</protein>
<comment type="caution">
    <text evidence="1">The sequence shown here is derived from an EMBL/GenBank/DDBJ whole genome shotgun (WGS) entry which is preliminary data.</text>
</comment>
<gene>
    <name evidence="1" type="ORF">COX24_01910</name>
</gene>
<name>A0A2G9ZF06_9BACT</name>
<accession>A0A2G9ZF06</accession>
<evidence type="ECO:0000313" key="1">
    <source>
        <dbReference type="EMBL" id="PIP31752.1"/>
    </source>
</evidence>